<feature type="chain" id="PRO_5040264412" evidence="1">
    <location>
        <begin position="22"/>
        <end position="177"/>
    </location>
</feature>
<accession>A0A9P8RLM4</accession>
<dbReference type="Proteomes" id="UP000750711">
    <property type="component" value="Unassembled WGS sequence"/>
</dbReference>
<evidence type="ECO:0000313" key="3">
    <source>
        <dbReference type="Proteomes" id="UP000750711"/>
    </source>
</evidence>
<feature type="signal peptide" evidence="1">
    <location>
        <begin position="1"/>
        <end position="21"/>
    </location>
</feature>
<sequence length="177" mass="18900">MKSLALIISLILSSAIASAGAHSVPEDGPDGLYIHHTDENGNSTYQYWGEAPDLVFARTIEGRALNTSSKLASLERRDGPVCSSFELDQNDANSATNGLAAWFGCGRSFKGKSEASYKSGSVVAFGCDYGDGQTYTSDKYLDDIAAVKAKCGNSAGWFAHDSWKSSYGFTQTSQSYC</sequence>
<protein>
    <submittedName>
        <fullName evidence="2">Uncharacterized protein</fullName>
    </submittedName>
</protein>
<keyword evidence="1" id="KW-0732">Signal</keyword>
<name>A0A9P8RLM4_9PEZI</name>
<dbReference type="AlphaFoldDB" id="A0A9P8RLM4"/>
<reference evidence="2" key="1">
    <citation type="submission" date="2021-03" db="EMBL/GenBank/DDBJ databases">
        <title>Comparative genomics and phylogenomic investigation of the class Geoglossomycetes provide insights into ecological specialization and systematics.</title>
        <authorList>
            <person name="Melie T."/>
            <person name="Pirro S."/>
            <person name="Miller A.N."/>
            <person name="Quandt A."/>
        </authorList>
    </citation>
    <scope>NUCLEOTIDE SEQUENCE</scope>
    <source>
        <strain evidence="2">CAQ_001_2017</strain>
    </source>
</reference>
<comment type="caution">
    <text evidence="2">The sequence shown here is derived from an EMBL/GenBank/DDBJ whole genome shotgun (WGS) entry which is preliminary data.</text>
</comment>
<keyword evidence="3" id="KW-1185">Reference proteome</keyword>
<evidence type="ECO:0000256" key="1">
    <source>
        <dbReference type="SAM" id="SignalP"/>
    </source>
</evidence>
<evidence type="ECO:0000313" key="2">
    <source>
        <dbReference type="EMBL" id="KAH0556090.1"/>
    </source>
</evidence>
<dbReference type="EMBL" id="JAGHQM010001230">
    <property type="protein sequence ID" value="KAH0556090.1"/>
    <property type="molecule type" value="Genomic_DNA"/>
</dbReference>
<organism evidence="2 3">
    <name type="scientific">Trichoglossum hirsutum</name>
    <dbReference type="NCBI Taxonomy" id="265104"/>
    <lineage>
        <taxon>Eukaryota</taxon>
        <taxon>Fungi</taxon>
        <taxon>Dikarya</taxon>
        <taxon>Ascomycota</taxon>
        <taxon>Pezizomycotina</taxon>
        <taxon>Geoglossomycetes</taxon>
        <taxon>Geoglossales</taxon>
        <taxon>Geoglossaceae</taxon>
        <taxon>Trichoglossum</taxon>
    </lineage>
</organism>
<proteinExistence type="predicted"/>
<gene>
    <name evidence="2" type="ORF">GP486_005972</name>
</gene>